<organism evidence="1">
    <name type="scientific">Mycobacterium riyadhense</name>
    <dbReference type="NCBI Taxonomy" id="486698"/>
    <lineage>
        <taxon>Bacteria</taxon>
        <taxon>Bacillati</taxon>
        <taxon>Actinomycetota</taxon>
        <taxon>Actinomycetes</taxon>
        <taxon>Mycobacteriales</taxon>
        <taxon>Mycobacteriaceae</taxon>
        <taxon>Mycobacterium</taxon>
    </lineage>
</organism>
<evidence type="ECO:0000313" key="1">
    <source>
        <dbReference type="EMBL" id="VTP00949.1"/>
    </source>
</evidence>
<dbReference type="RefSeq" id="WP_239655435.1">
    <property type="nucleotide sequence ID" value="NZ_CAJMWJ010000004.1"/>
</dbReference>
<reference evidence="1" key="1">
    <citation type="submission" date="2019-05" db="EMBL/GenBank/DDBJ databases">
        <authorList>
            <person name="Naeem R."/>
            <person name="Antony C."/>
            <person name="Guan Q."/>
        </authorList>
    </citation>
    <scope>NUCLEOTIDE SEQUENCE</scope>
    <source>
        <strain evidence="1">2</strain>
    </source>
</reference>
<name>A0A653EUD7_9MYCO</name>
<protein>
    <submittedName>
        <fullName evidence="1">Uncharacterized protein</fullName>
    </submittedName>
</protein>
<proteinExistence type="predicted"/>
<accession>A0A653EUD7</accession>
<sequence>MVIVALASAELCTAPAMLGSDSSRTYAVHTLLRRTDDVLSQFARAGL</sequence>
<dbReference type="EMBL" id="LR589110">
    <property type="protein sequence ID" value="VTP00949.1"/>
    <property type="molecule type" value="Genomic_DNA"/>
</dbReference>
<gene>
    <name evidence="1" type="ORF">BIN_B_03811</name>
</gene>
<dbReference type="GeneID" id="93497803"/>
<dbReference type="AlphaFoldDB" id="A0A653EUD7"/>